<keyword evidence="3" id="KW-1185">Reference proteome</keyword>
<sequence>MQQNTYSQFGEWIFSLITACMMLLLVSLPFIRSDIGIYEQTSTKLVFQIRFVGWRVLSLFFAGFPFVIAILLLYYDVSILKASS</sequence>
<evidence type="ECO:0000313" key="3">
    <source>
        <dbReference type="Proteomes" id="UP000662314"/>
    </source>
</evidence>
<dbReference type="AlphaFoldDB" id="A0A8J7LEH8"/>
<keyword evidence="1" id="KW-0472">Membrane</keyword>
<name>A0A8J7LEH8_9NOST</name>
<evidence type="ECO:0000256" key="1">
    <source>
        <dbReference type="SAM" id="Phobius"/>
    </source>
</evidence>
<gene>
    <name evidence="2" type="ORF">I8752_07145</name>
</gene>
<feature type="transmembrane region" description="Helical" evidence="1">
    <location>
        <begin position="12"/>
        <end position="31"/>
    </location>
</feature>
<reference evidence="2 3" key="1">
    <citation type="journal article" date="2021" name="Int. J. Syst. Evol. Microbiol.">
        <title>Amazonocrinis nigriterrae gen. nov., sp. nov., Atlanticothrix silvestris gen. nov., sp. nov. and Dendronalium phyllosphericum gen. nov., sp. nov., nostocacean cyanobacteria from Brazilian environments.</title>
        <authorList>
            <person name="Alvarenga D.O."/>
            <person name="Andreote A.P.D."/>
            <person name="Branco L.H.Z."/>
            <person name="Delbaje E."/>
            <person name="Cruz R.B."/>
            <person name="Varani A.M."/>
            <person name="Fiore M.F."/>
        </authorList>
    </citation>
    <scope>NUCLEOTIDE SEQUENCE [LARGE SCALE GENOMIC DNA]</scope>
    <source>
        <strain evidence="2 3">CENA369</strain>
    </source>
</reference>
<keyword evidence="1" id="KW-0812">Transmembrane</keyword>
<protein>
    <submittedName>
        <fullName evidence="2">Uncharacterized protein</fullName>
    </submittedName>
</protein>
<dbReference type="EMBL" id="JAECZA010000018">
    <property type="protein sequence ID" value="MBH8572794.1"/>
    <property type="molecule type" value="Genomic_DNA"/>
</dbReference>
<dbReference type="RefSeq" id="WP_214431616.1">
    <property type="nucleotide sequence ID" value="NZ_CAWPUQ010000090.1"/>
</dbReference>
<evidence type="ECO:0000313" key="2">
    <source>
        <dbReference type="EMBL" id="MBH8572794.1"/>
    </source>
</evidence>
<keyword evidence="1" id="KW-1133">Transmembrane helix</keyword>
<proteinExistence type="predicted"/>
<feature type="transmembrane region" description="Helical" evidence="1">
    <location>
        <begin position="52"/>
        <end position="75"/>
    </location>
</feature>
<dbReference type="Proteomes" id="UP000662314">
    <property type="component" value="Unassembled WGS sequence"/>
</dbReference>
<comment type="caution">
    <text evidence="2">The sequence shown here is derived from an EMBL/GenBank/DDBJ whole genome shotgun (WGS) entry which is preliminary data.</text>
</comment>
<accession>A0A8J7LEH8</accession>
<organism evidence="2 3">
    <name type="scientific">Dendronalium phyllosphericum CENA369</name>
    <dbReference type="NCBI Taxonomy" id="1725256"/>
    <lineage>
        <taxon>Bacteria</taxon>
        <taxon>Bacillati</taxon>
        <taxon>Cyanobacteriota</taxon>
        <taxon>Cyanophyceae</taxon>
        <taxon>Nostocales</taxon>
        <taxon>Nostocaceae</taxon>
        <taxon>Dendronalium</taxon>
        <taxon>Dendronalium phyllosphericum</taxon>
    </lineage>
</organism>